<dbReference type="RefSeq" id="WP_344943719.1">
    <property type="nucleotide sequence ID" value="NZ_BAAAZG010000007.1"/>
</dbReference>
<sequence length="714" mass="77114">MGDNWLGPDTCGVKLAQFEQMTRQMTQAAPKLEELADQLWQSLNGAGVSTAPAMEIKRIAAWASRAAADLRRRNVLAHNLDRQKLAFTISRPDGTYVTLPDRYTDQVAYADGRRVAGLLRRAADGDAAAKAALARVNPEDITPAFAKALLEALGPEGVVRLPIDLTFHLGGDIKQHRDGVDNQARDARQALAILGRSLALGTNPAKRSGYVGQEYLQRLNAAGRANFPPQSRPPHGVVGYQSLSTLLAAAGDARFSAEFITTVGSGMIANDRTHKDRHTWPLPDLAGRYGLGNALDPGTTKVVGGERRTDYLVPLLNAAAASGREGAQALLSQRPFGVWTHDKQSKNATSTLEYLLRDRRAIWGLTDHGDALGKVIKTASTGTDKDSERIAFDAGKVLADDARKYYKVAKVDGDWSIKLDDGKKTELDALSGLRPHMADVLASHITKVNDEYGVSILGADRSRAPVSDTDLDYLLLEVSRDANAFDKLLNAQIAHAQVDIQQAAATGDRTRLKNAVVANAQIFGHLLEARNQAVYAEHGRVEAVNKELQAKVARLAAVISDAGAAGVGSRGGPVTQLAYNHLVAKQLEKVAAQVTKPLEQKPDAVTDRPTTNAEAIEELFGQMLASSLVKQPEVTGKELRGKPFATDDEPPRLRPLDSLGPEQYEALLRWADDRYSVRELQERAGGAMATGISQATGHYRTDDGRFNAEPSGQR</sequence>
<name>A0ABP7VFK1_9ACTN</name>
<organism evidence="3 4">
    <name type="scientific">Actinomadura miaoliensis</name>
    <dbReference type="NCBI Taxonomy" id="430685"/>
    <lineage>
        <taxon>Bacteria</taxon>
        <taxon>Bacillati</taxon>
        <taxon>Actinomycetota</taxon>
        <taxon>Actinomycetes</taxon>
        <taxon>Streptosporangiales</taxon>
        <taxon>Thermomonosporaceae</taxon>
        <taxon>Actinomadura</taxon>
    </lineage>
</organism>
<evidence type="ECO:0000313" key="3">
    <source>
        <dbReference type="EMBL" id="GAA4064808.1"/>
    </source>
</evidence>
<evidence type="ECO:0000256" key="1">
    <source>
        <dbReference type="SAM" id="MobiDB-lite"/>
    </source>
</evidence>
<dbReference type="Proteomes" id="UP001500683">
    <property type="component" value="Unassembled WGS sequence"/>
</dbReference>
<dbReference type="InterPro" id="IPR046701">
    <property type="entry name" value="DUF6571"/>
</dbReference>
<evidence type="ECO:0000313" key="4">
    <source>
        <dbReference type="Proteomes" id="UP001500683"/>
    </source>
</evidence>
<accession>A0ABP7VFK1</accession>
<reference evidence="4" key="1">
    <citation type="journal article" date="2019" name="Int. J. Syst. Evol. Microbiol.">
        <title>The Global Catalogue of Microorganisms (GCM) 10K type strain sequencing project: providing services to taxonomists for standard genome sequencing and annotation.</title>
        <authorList>
            <consortium name="The Broad Institute Genomics Platform"/>
            <consortium name="The Broad Institute Genome Sequencing Center for Infectious Disease"/>
            <person name="Wu L."/>
            <person name="Ma J."/>
        </authorList>
    </citation>
    <scope>NUCLEOTIDE SEQUENCE [LARGE SCALE GENOMIC DNA]</scope>
    <source>
        <strain evidence="4">JCM 16702</strain>
    </source>
</reference>
<keyword evidence="4" id="KW-1185">Reference proteome</keyword>
<feature type="region of interest" description="Disordered" evidence="1">
    <location>
        <begin position="635"/>
        <end position="660"/>
    </location>
</feature>
<feature type="domain" description="DUF6571" evidence="2">
    <location>
        <begin position="463"/>
        <end position="675"/>
    </location>
</feature>
<protein>
    <recommendedName>
        <fullName evidence="2">DUF6571 domain-containing protein</fullName>
    </recommendedName>
</protein>
<comment type="caution">
    <text evidence="3">The sequence shown here is derived from an EMBL/GenBank/DDBJ whole genome shotgun (WGS) entry which is preliminary data.</text>
</comment>
<gene>
    <name evidence="3" type="ORF">GCM10022214_18480</name>
</gene>
<dbReference type="Pfam" id="PF20211">
    <property type="entry name" value="DUF6571"/>
    <property type="match status" value="1"/>
</dbReference>
<proteinExistence type="predicted"/>
<feature type="region of interest" description="Disordered" evidence="1">
    <location>
        <begin position="683"/>
        <end position="714"/>
    </location>
</feature>
<evidence type="ECO:0000259" key="2">
    <source>
        <dbReference type="Pfam" id="PF20211"/>
    </source>
</evidence>
<dbReference type="EMBL" id="BAAAZG010000007">
    <property type="protein sequence ID" value="GAA4064808.1"/>
    <property type="molecule type" value="Genomic_DNA"/>
</dbReference>